<accession>A0A1R1IDD5</accession>
<evidence type="ECO:0000256" key="5">
    <source>
        <dbReference type="ARBA" id="ARBA00023136"/>
    </source>
</evidence>
<dbReference type="RefSeq" id="WP_076092110.1">
    <property type="nucleotide sequence ID" value="NZ_MTHD01000001.1"/>
</dbReference>
<dbReference type="OrthoDB" id="8589410at2"/>
<dbReference type="NCBIfam" id="TIGR04409">
    <property type="entry name" value="LptC_YrbK"/>
    <property type="match status" value="1"/>
</dbReference>
<dbReference type="AlphaFoldDB" id="A0A1R1IDD5"/>
<dbReference type="InterPro" id="IPR010664">
    <property type="entry name" value="LipoPS_assembly_LptC-rel"/>
</dbReference>
<keyword evidence="5" id="KW-0472">Membrane</keyword>
<dbReference type="GO" id="GO:0030288">
    <property type="term" value="C:outer membrane-bounded periplasmic space"/>
    <property type="evidence" value="ECO:0007669"/>
    <property type="project" value="TreeGrafter"/>
</dbReference>
<dbReference type="InterPro" id="IPR052363">
    <property type="entry name" value="LPS_export_LptC"/>
</dbReference>
<evidence type="ECO:0000256" key="3">
    <source>
        <dbReference type="ARBA" id="ARBA00022692"/>
    </source>
</evidence>
<reference evidence="6 7" key="1">
    <citation type="submission" date="2016-10" db="EMBL/GenBank/DDBJ databases">
        <title>Alkaliphiles isolated from bioreactors.</title>
        <authorList>
            <person name="Salah Z."/>
            <person name="Rout S.P."/>
            <person name="Humphreys P.N."/>
        </authorList>
    </citation>
    <scope>NUCLEOTIDE SEQUENCE [LARGE SCALE GENOMIC DNA]</scope>
    <source>
        <strain evidence="6 7">ZS02</strain>
    </source>
</reference>
<evidence type="ECO:0000256" key="1">
    <source>
        <dbReference type="ARBA" id="ARBA00022475"/>
    </source>
</evidence>
<keyword evidence="4" id="KW-1133">Transmembrane helix</keyword>
<keyword evidence="2" id="KW-0997">Cell inner membrane</keyword>
<keyword evidence="7" id="KW-1185">Reference proteome</keyword>
<protein>
    <submittedName>
        <fullName evidence="6">LPS export ABC transporter periplasmic protein LptC</fullName>
    </submittedName>
</protein>
<keyword evidence="3" id="KW-0812">Transmembrane</keyword>
<dbReference type="Proteomes" id="UP000187526">
    <property type="component" value="Unassembled WGS sequence"/>
</dbReference>
<organism evidence="6 7">
    <name type="scientific">Azonexus hydrophilus</name>
    <dbReference type="NCBI Taxonomy" id="418702"/>
    <lineage>
        <taxon>Bacteria</taxon>
        <taxon>Pseudomonadati</taxon>
        <taxon>Pseudomonadota</taxon>
        <taxon>Betaproteobacteria</taxon>
        <taxon>Rhodocyclales</taxon>
        <taxon>Azonexaceae</taxon>
        <taxon>Azonexus</taxon>
    </lineage>
</organism>
<evidence type="ECO:0000313" key="7">
    <source>
        <dbReference type="Proteomes" id="UP000187526"/>
    </source>
</evidence>
<evidence type="ECO:0000256" key="2">
    <source>
        <dbReference type="ARBA" id="ARBA00022519"/>
    </source>
</evidence>
<dbReference type="InterPro" id="IPR026265">
    <property type="entry name" value="LptC"/>
</dbReference>
<gene>
    <name evidence="6" type="ORF">BJN45_03595</name>
</gene>
<keyword evidence="1" id="KW-1003">Cell membrane</keyword>
<evidence type="ECO:0000256" key="4">
    <source>
        <dbReference type="ARBA" id="ARBA00022989"/>
    </source>
</evidence>
<dbReference type="PANTHER" id="PTHR37481">
    <property type="entry name" value="LIPOPOLYSACCHARIDE EXPORT SYSTEM PROTEIN LPTC"/>
    <property type="match status" value="1"/>
</dbReference>
<dbReference type="PANTHER" id="PTHR37481:SF1">
    <property type="entry name" value="LIPOPOLYSACCHARIDE EXPORT SYSTEM PROTEIN LPTC"/>
    <property type="match status" value="1"/>
</dbReference>
<sequence length="193" mass="21141">MKNWSAQIFPIVLLGIIAALTFWLQAALTPDEARPDRALTHEPDAIAENFEIRRLDDKGQLKYRLNAPHLQHFPDDDSSEIRAPRLITYRQDAPPVTLIAGQAKITAQGENVILTDQVEITRAATEQAPALVARTPTLNVLPDAGTAQTDQPVEISQGASWVTGVGARIDNNASTFELLSQVRGQYVASRVKP</sequence>
<dbReference type="GO" id="GO:0005886">
    <property type="term" value="C:plasma membrane"/>
    <property type="evidence" value="ECO:0007669"/>
    <property type="project" value="InterPro"/>
</dbReference>
<dbReference type="EMBL" id="MTHD01000001">
    <property type="protein sequence ID" value="OMG56704.1"/>
    <property type="molecule type" value="Genomic_DNA"/>
</dbReference>
<dbReference type="Pfam" id="PF06835">
    <property type="entry name" value="LptC"/>
    <property type="match status" value="1"/>
</dbReference>
<name>A0A1R1IDD5_9RHOO</name>
<proteinExistence type="predicted"/>
<evidence type="ECO:0000313" key="6">
    <source>
        <dbReference type="EMBL" id="OMG56704.1"/>
    </source>
</evidence>
<dbReference type="Gene3D" id="2.60.450.10">
    <property type="entry name" value="Lipopolysaccharide (LPS) transport protein A like domain"/>
    <property type="match status" value="1"/>
</dbReference>
<comment type="caution">
    <text evidence="6">The sequence shown here is derived from an EMBL/GenBank/DDBJ whole genome shotgun (WGS) entry which is preliminary data.</text>
</comment>
<dbReference type="GO" id="GO:0017089">
    <property type="term" value="F:glycolipid transfer activity"/>
    <property type="evidence" value="ECO:0007669"/>
    <property type="project" value="TreeGrafter"/>
</dbReference>
<dbReference type="GO" id="GO:0015221">
    <property type="term" value="F:lipopolysaccharide transmembrane transporter activity"/>
    <property type="evidence" value="ECO:0007669"/>
    <property type="project" value="InterPro"/>
</dbReference>
<dbReference type="STRING" id="418702.BJN45_03595"/>